<feature type="binding site" evidence="12">
    <location>
        <position position="209"/>
    </location>
    <ligand>
        <name>NAD(+)</name>
        <dbReference type="ChEBI" id="CHEBI:57540"/>
    </ligand>
</feature>
<evidence type="ECO:0000256" key="5">
    <source>
        <dbReference type="ARBA" id="ARBA00022827"/>
    </source>
</evidence>
<evidence type="ECO:0000256" key="7">
    <source>
        <dbReference type="ARBA" id="ARBA00023027"/>
    </source>
</evidence>
<evidence type="ECO:0000256" key="11">
    <source>
        <dbReference type="PIRSR" id="PIRSR000350-2"/>
    </source>
</evidence>
<evidence type="ECO:0000256" key="14">
    <source>
        <dbReference type="RuleBase" id="RU003692"/>
    </source>
</evidence>
<dbReference type="PROSITE" id="PS00076">
    <property type="entry name" value="PYRIDINE_REDOX_1"/>
    <property type="match status" value="1"/>
</dbReference>
<dbReference type="InterPro" id="IPR023753">
    <property type="entry name" value="FAD/NAD-binding_dom"/>
</dbReference>
<gene>
    <name evidence="17" type="primary">lpdA</name>
    <name evidence="17" type="ORF">C6I21_14460</name>
</gene>
<evidence type="ECO:0000313" key="17">
    <source>
        <dbReference type="EMBL" id="PRO64523.1"/>
    </source>
</evidence>
<dbReference type="PRINTS" id="PR00368">
    <property type="entry name" value="FADPNR"/>
</dbReference>
<dbReference type="GO" id="GO:0004148">
    <property type="term" value="F:dihydrolipoyl dehydrogenase (NADH) activity"/>
    <property type="evidence" value="ECO:0007669"/>
    <property type="project" value="UniProtKB-EC"/>
</dbReference>
<feature type="disulfide bond" description="Redox-active" evidence="13">
    <location>
        <begin position="47"/>
        <end position="52"/>
    </location>
</feature>
<sequence length="471" mass="49334">MVVGEVAVETDVVVIGGGPGGYAAAIRLGQLGKSVVLVEKEALGGACLHRGCIPSKALIHTAETMEKAAHASTMGIRGLEKAPALDMGAWQEWKQSVVQTLEQGVEGLCRRQQVTIVRGKASFFSDDRIGVETDGDMEYYRFQEAVIATGSSPVHPGFAPVDHRRVLDSTSLLSLEELPASLAVIGGGYIGVELGSALAKAGTDVTLIEAAPEILPAAAPHLSRVVAKKADKQMTVLTGASLSSLTAEADGVSLSVETTEETIEKQVDYVLVTVGRKPNTDGLGLSQAGVEVEENGMIPVDMQCRTNVSHIYAIGDITPGPALAHKASKQGKVAAEVIGGMNRAVDSAFIPYVIFSDPQIAGVGRTKEEAEADGYNVKTGRFPMQHNGYALASEQAEGFAEVVVDADSHVLLGFHAVGPDAVNTISEGALALELAARVEDVAWTVHPHPTLSEGWMEACEQALGHAIHVPS</sequence>
<evidence type="ECO:0000256" key="4">
    <source>
        <dbReference type="ARBA" id="ARBA00022630"/>
    </source>
</evidence>
<keyword evidence="7 12" id="KW-0520">NAD</keyword>
<evidence type="ECO:0000256" key="3">
    <source>
        <dbReference type="ARBA" id="ARBA00016961"/>
    </source>
</evidence>
<feature type="binding site" evidence="12">
    <location>
        <position position="56"/>
    </location>
    <ligand>
        <name>FAD</name>
        <dbReference type="ChEBI" id="CHEBI:57692"/>
    </ligand>
</feature>
<dbReference type="FunFam" id="3.30.390.30:FF:000001">
    <property type="entry name" value="Dihydrolipoyl dehydrogenase"/>
    <property type="match status" value="1"/>
</dbReference>
<organism evidence="17 18">
    <name type="scientific">Alkalicoccus urumqiensis</name>
    <name type="common">Bacillus urumqiensis</name>
    <dbReference type="NCBI Taxonomy" id="1548213"/>
    <lineage>
        <taxon>Bacteria</taxon>
        <taxon>Bacillati</taxon>
        <taxon>Bacillota</taxon>
        <taxon>Bacilli</taxon>
        <taxon>Bacillales</taxon>
        <taxon>Bacillaceae</taxon>
        <taxon>Alkalicoccus</taxon>
    </lineage>
</organism>
<dbReference type="Gene3D" id="3.30.390.30">
    <property type="match status" value="1"/>
</dbReference>
<evidence type="ECO:0000256" key="1">
    <source>
        <dbReference type="ARBA" id="ARBA00007532"/>
    </source>
</evidence>
<dbReference type="Proteomes" id="UP000243650">
    <property type="component" value="Unassembled WGS sequence"/>
</dbReference>
<dbReference type="SUPFAM" id="SSF55424">
    <property type="entry name" value="FAD/NAD-linked reductases, dimerisation (C-terminal) domain"/>
    <property type="match status" value="1"/>
</dbReference>
<comment type="cofactor">
    <cofactor evidence="12 14">
        <name>FAD</name>
        <dbReference type="ChEBI" id="CHEBI:57692"/>
    </cofactor>
    <text evidence="12 14">Binds 1 FAD per subunit.</text>
</comment>
<comment type="catalytic activity">
    <reaction evidence="10 14">
        <text>N(6)-[(R)-dihydrolipoyl]-L-lysyl-[protein] + NAD(+) = N(6)-[(R)-lipoyl]-L-lysyl-[protein] + NADH + H(+)</text>
        <dbReference type="Rhea" id="RHEA:15045"/>
        <dbReference type="Rhea" id="RHEA-COMP:10474"/>
        <dbReference type="Rhea" id="RHEA-COMP:10475"/>
        <dbReference type="ChEBI" id="CHEBI:15378"/>
        <dbReference type="ChEBI" id="CHEBI:57540"/>
        <dbReference type="ChEBI" id="CHEBI:57945"/>
        <dbReference type="ChEBI" id="CHEBI:83099"/>
        <dbReference type="ChEBI" id="CHEBI:83100"/>
        <dbReference type="EC" id="1.8.1.4"/>
    </reaction>
</comment>
<feature type="binding site" evidence="12">
    <location>
        <position position="316"/>
    </location>
    <ligand>
        <name>FAD</name>
        <dbReference type="ChEBI" id="CHEBI:57692"/>
    </ligand>
</feature>
<protein>
    <recommendedName>
        <fullName evidence="3 14">Dihydrolipoyl dehydrogenase</fullName>
        <ecNumber evidence="2 14">1.8.1.4</ecNumber>
    </recommendedName>
</protein>
<evidence type="ECO:0000256" key="2">
    <source>
        <dbReference type="ARBA" id="ARBA00012608"/>
    </source>
</evidence>
<dbReference type="EC" id="1.8.1.4" evidence="2 14"/>
<feature type="active site" description="Proton acceptor" evidence="11">
    <location>
        <position position="448"/>
    </location>
</feature>
<dbReference type="InterPro" id="IPR050151">
    <property type="entry name" value="Class-I_Pyr_Nuc-Dis_Oxidored"/>
</dbReference>
<dbReference type="PANTHER" id="PTHR22912:SF160">
    <property type="entry name" value="DIHYDROLIPOYL DEHYDROGENASE"/>
    <property type="match status" value="1"/>
</dbReference>
<dbReference type="Pfam" id="PF02852">
    <property type="entry name" value="Pyr_redox_dim"/>
    <property type="match status" value="1"/>
</dbReference>
<dbReference type="InterPro" id="IPR004099">
    <property type="entry name" value="Pyr_nucl-diS_OxRdtase_dimer"/>
</dbReference>
<dbReference type="PIRSF" id="PIRSF000350">
    <property type="entry name" value="Mercury_reductase_MerA"/>
    <property type="match status" value="1"/>
</dbReference>
<keyword evidence="4 14" id="KW-0285">Flavoprotein</keyword>
<dbReference type="EMBL" id="PVNS01000015">
    <property type="protein sequence ID" value="PRO64523.1"/>
    <property type="molecule type" value="Genomic_DNA"/>
</dbReference>
<accession>A0A2P6ME11</accession>
<evidence type="ECO:0000256" key="6">
    <source>
        <dbReference type="ARBA" id="ARBA00023002"/>
    </source>
</evidence>
<comment type="similarity">
    <text evidence="1 14">Belongs to the class-I pyridine nucleotide-disulfide oxidoreductase family.</text>
</comment>
<dbReference type="InterPro" id="IPR012999">
    <property type="entry name" value="Pyr_OxRdtase_I_AS"/>
</dbReference>
<keyword evidence="12" id="KW-0547">Nucleotide-binding</keyword>
<dbReference type="InterPro" id="IPR006258">
    <property type="entry name" value="Lipoamide_DH"/>
</dbReference>
<keyword evidence="5 12" id="KW-0274">FAD</keyword>
<dbReference type="AlphaFoldDB" id="A0A2P6ME11"/>
<dbReference type="InterPro" id="IPR001100">
    <property type="entry name" value="Pyr_nuc-diS_OxRdtase"/>
</dbReference>
<feature type="binding site" evidence="12">
    <location>
        <begin position="149"/>
        <end position="151"/>
    </location>
    <ligand>
        <name>FAD</name>
        <dbReference type="ChEBI" id="CHEBI:57692"/>
    </ligand>
</feature>
<dbReference type="SUPFAM" id="SSF51905">
    <property type="entry name" value="FAD/NAD(P)-binding domain"/>
    <property type="match status" value="1"/>
</dbReference>
<feature type="domain" description="FAD/NAD(P)-binding" evidence="16">
    <location>
        <begin position="11"/>
        <end position="331"/>
    </location>
</feature>
<dbReference type="RefSeq" id="WP_105960187.1">
    <property type="nucleotide sequence ID" value="NZ_PVNS01000015.1"/>
</dbReference>
<evidence type="ECO:0000313" key="18">
    <source>
        <dbReference type="Proteomes" id="UP000243650"/>
    </source>
</evidence>
<name>A0A2P6ME11_ALKUR</name>
<dbReference type="NCBIfam" id="TIGR01350">
    <property type="entry name" value="lipoamide_DH"/>
    <property type="match status" value="1"/>
</dbReference>
<keyword evidence="18" id="KW-1185">Reference proteome</keyword>
<dbReference type="PRINTS" id="PR00411">
    <property type="entry name" value="PNDRDTASEI"/>
</dbReference>
<feature type="binding site" evidence="12">
    <location>
        <position position="275"/>
    </location>
    <ligand>
        <name>NAD(+)</name>
        <dbReference type="ChEBI" id="CHEBI:57540"/>
    </ligand>
</feature>
<feature type="binding site" evidence="12">
    <location>
        <begin position="186"/>
        <end position="193"/>
    </location>
    <ligand>
        <name>NAD(+)</name>
        <dbReference type="ChEBI" id="CHEBI:57540"/>
    </ligand>
</feature>
<dbReference type="InterPro" id="IPR016156">
    <property type="entry name" value="FAD/NAD-linked_Rdtase_dimer_sf"/>
</dbReference>
<proteinExistence type="inferred from homology"/>
<dbReference type="InterPro" id="IPR036188">
    <property type="entry name" value="FAD/NAD-bd_sf"/>
</dbReference>
<keyword evidence="9 14" id="KW-0676">Redox-active center</keyword>
<comment type="miscellaneous">
    <text evidence="14">The active site is a redox-active disulfide bond.</text>
</comment>
<evidence type="ECO:0000256" key="8">
    <source>
        <dbReference type="ARBA" id="ARBA00023157"/>
    </source>
</evidence>
<evidence type="ECO:0000259" key="15">
    <source>
        <dbReference type="Pfam" id="PF02852"/>
    </source>
</evidence>
<evidence type="ECO:0000256" key="10">
    <source>
        <dbReference type="ARBA" id="ARBA00049187"/>
    </source>
</evidence>
<dbReference type="GO" id="GO:0006103">
    <property type="term" value="P:2-oxoglutarate metabolic process"/>
    <property type="evidence" value="ECO:0007669"/>
    <property type="project" value="TreeGrafter"/>
</dbReference>
<evidence type="ECO:0000256" key="13">
    <source>
        <dbReference type="PIRSR" id="PIRSR000350-4"/>
    </source>
</evidence>
<keyword evidence="8" id="KW-1015">Disulfide bond</keyword>
<evidence type="ECO:0000259" key="16">
    <source>
        <dbReference type="Pfam" id="PF07992"/>
    </source>
</evidence>
<feature type="domain" description="Pyridine nucleotide-disulphide oxidoreductase dimerisation" evidence="15">
    <location>
        <begin position="350"/>
        <end position="458"/>
    </location>
</feature>
<dbReference type="Gene3D" id="3.50.50.60">
    <property type="entry name" value="FAD/NAD(P)-binding domain"/>
    <property type="match status" value="2"/>
</dbReference>
<keyword evidence="6 14" id="KW-0560">Oxidoreductase</keyword>
<comment type="caution">
    <text evidence="17">The sequence shown here is derived from an EMBL/GenBank/DDBJ whole genome shotgun (WGS) entry which is preliminary data.</text>
</comment>
<dbReference type="Pfam" id="PF07992">
    <property type="entry name" value="Pyr_redox_2"/>
    <property type="match status" value="1"/>
</dbReference>
<reference evidence="17 18" key="1">
    <citation type="submission" date="2018-03" db="EMBL/GenBank/DDBJ databases">
        <title>Bacillus urumqiensis sp. nov., a moderately haloalkaliphilic bacterium isolated from a salt lake.</title>
        <authorList>
            <person name="Zhao B."/>
            <person name="Liao Z."/>
        </authorList>
    </citation>
    <scope>NUCLEOTIDE SEQUENCE [LARGE SCALE GENOMIC DNA]</scope>
    <source>
        <strain evidence="17 18">BZ-SZ-XJ18</strain>
    </source>
</reference>
<dbReference type="OrthoDB" id="9800167at2"/>
<evidence type="ECO:0000256" key="12">
    <source>
        <dbReference type="PIRSR" id="PIRSR000350-3"/>
    </source>
</evidence>
<evidence type="ECO:0000256" key="9">
    <source>
        <dbReference type="ARBA" id="ARBA00023284"/>
    </source>
</evidence>
<dbReference type="GO" id="GO:0050660">
    <property type="term" value="F:flavin adenine dinucleotide binding"/>
    <property type="evidence" value="ECO:0007669"/>
    <property type="project" value="InterPro"/>
</dbReference>
<dbReference type="PANTHER" id="PTHR22912">
    <property type="entry name" value="DISULFIDE OXIDOREDUCTASE"/>
    <property type="match status" value="1"/>
</dbReference>